<reference evidence="2" key="1">
    <citation type="submission" date="2021-02" db="EMBL/GenBank/DDBJ databases">
        <title>Genome sequence Cadophora malorum strain M34.</title>
        <authorList>
            <person name="Stefanovic E."/>
            <person name="Vu D."/>
            <person name="Scully C."/>
            <person name="Dijksterhuis J."/>
            <person name="Roader J."/>
            <person name="Houbraken J."/>
        </authorList>
    </citation>
    <scope>NUCLEOTIDE SEQUENCE</scope>
    <source>
        <strain evidence="2">M34</strain>
    </source>
</reference>
<keyword evidence="3" id="KW-1185">Reference proteome</keyword>
<dbReference type="EMBL" id="JAFJYH010000022">
    <property type="protein sequence ID" value="KAG4424353.1"/>
    <property type="molecule type" value="Genomic_DNA"/>
</dbReference>
<feature type="compositionally biased region" description="Basic and acidic residues" evidence="1">
    <location>
        <begin position="167"/>
        <end position="178"/>
    </location>
</feature>
<feature type="region of interest" description="Disordered" evidence="1">
    <location>
        <begin position="219"/>
        <end position="256"/>
    </location>
</feature>
<dbReference type="OrthoDB" id="4323953at2759"/>
<organism evidence="2 3">
    <name type="scientific">Cadophora malorum</name>
    <dbReference type="NCBI Taxonomy" id="108018"/>
    <lineage>
        <taxon>Eukaryota</taxon>
        <taxon>Fungi</taxon>
        <taxon>Dikarya</taxon>
        <taxon>Ascomycota</taxon>
        <taxon>Pezizomycotina</taxon>
        <taxon>Leotiomycetes</taxon>
        <taxon>Helotiales</taxon>
        <taxon>Ploettnerulaceae</taxon>
        <taxon>Cadophora</taxon>
    </lineage>
</organism>
<evidence type="ECO:0000313" key="3">
    <source>
        <dbReference type="Proteomes" id="UP000664132"/>
    </source>
</evidence>
<protein>
    <submittedName>
        <fullName evidence="2">Uncharacterized protein</fullName>
    </submittedName>
</protein>
<name>A0A8H7WGL0_9HELO</name>
<dbReference type="AlphaFoldDB" id="A0A8H7WGL0"/>
<comment type="caution">
    <text evidence="2">The sequence shown here is derived from an EMBL/GenBank/DDBJ whole genome shotgun (WGS) entry which is preliminary data.</text>
</comment>
<accession>A0A8H7WGL0</accession>
<evidence type="ECO:0000256" key="1">
    <source>
        <dbReference type="SAM" id="MobiDB-lite"/>
    </source>
</evidence>
<sequence>MEVIDKRFAPYIITSQSDTTPEAPQLSLNISASGQLSKTLPFPIQFTLKRAEDGHDSPCILHWSPNIHGFASTGFVLLHEKADGDIEKVEIDHSGLVLLPEEKGPLVVGAGNYFLWQLAPGKETTFVATLPERFQKVLVTGERYHLVWPGNEIDQWEWGTISEHTDQELTSRSADGKSTKLKLNLPGGPSISFKAEEESEPWPVRAMREKKIGFAAANLEEEKWRQRQQKKKREQADRPSSPKPIEASERAPEAPVLSVKLQLPSEVPKIGIIDVEVKVTYEAMDHDGEQPAGPITFHTHLFNDADSPHEGFRLYRHRGGAKWEKYVSPEESGSGFMIVDEPDLEVSPSQHENFVSLRPGESWTMLRRIQGEAWTLLPEDTDIGDEFRYRFNGVTVDWWDWGSREEHASTIVKLPCWTAGRVIEPANNDGRPKLVVPASDILEFIII</sequence>
<evidence type="ECO:0000313" key="2">
    <source>
        <dbReference type="EMBL" id="KAG4424353.1"/>
    </source>
</evidence>
<gene>
    <name evidence="2" type="ORF">IFR04_002594</name>
</gene>
<feature type="region of interest" description="Disordered" evidence="1">
    <location>
        <begin position="167"/>
        <end position="199"/>
    </location>
</feature>
<dbReference type="Proteomes" id="UP000664132">
    <property type="component" value="Unassembled WGS sequence"/>
</dbReference>
<proteinExistence type="predicted"/>